<evidence type="ECO:0000256" key="7">
    <source>
        <dbReference type="ARBA" id="ARBA00023170"/>
    </source>
</evidence>
<evidence type="ECO:0000256" key="1">
    <source>
        <dbReference type="ARBA" id="ARBA00004571"/>
    </source>
</evidence>
<gene>
    <name evidence="11" type="ORF">METZ01_LOCUS79628</name>
</gene>
<dbReference type="GO" id="GO:0030246">
    <property type="term" value="F:carbohydrate binding"/>
    <property type="evidence" value="ECO:0007669"/>
    <property type="project" value="InterPro"/>
</dbReference>
<dbReference type="GO" id="GO:0009279">
    <property type="term" value="C:cell outer membrane"/>
    <property type="evidence" value="ECO:0007669"/>
    <property type="project" value="UniProtKB-SubCell"/>
</dbReference>
<dbReference type="InterPro" id="IPR036942">
    <property type="entry name" value="Beta-barrel_TonB_sf"/>
</dbReference>
<evidence type="ECO:0000256" key="5">
    <source>
        <dbReference type="ARBA" id="ARBA00023077"/>
    </source>
</evidence>
<dbReference type="Pfam" id="PF13715">
    <property type="entry name" value="CarbopepD_reg_2"/>
    <property type="match status" value="1"/>
</dbReference>
<dbReference type="Pfam" id="PF07715">
    <property type="entry name" value="Plug"/>
    <property type="match status" value="1"/>
</dbReference>
<evidence type="ECO:0000259" key="9">
    <source>
        <dbReference type="Pfam" id="PF00593"/>
    </source>
</evidence>
<keyword evidence="3" id="KW-0812">Transmembrane</keyword>
<evidence type="ECO:0000256" key="2">
    <source>
        <dbReference type="ARBA" id="ARBA00022448"/>
    </source>
</evidence>
<feature type="non-terminal residue" evidence="11">
    <location>
        <position position="1"/>
    </location>
</feature>
<keyword evidence="8" id="KW-0998">Cell outer membrane</keyword>
<evidence type="ECO:0000256" key="3">
    <source>
        <dbReference type="ARBA" id="ARBA00022692"/>
    </source>
</evidence>
<evidence type="ECO:0000256" key="6">
    <source>
        <dbReference type="ARBA" id="ARBA00023136"/>
    </source>
</evidence>
<evidence type="ECO:0000259" key="10">
    <source>
        <dbReference type="Pfam" id="PF07715"/>
    </source>
</evidence>
<dbReference type="EMBL" id="UINC01006311">
    <property type="protein sequence ID" value="SVA26774.1"/>
    <property type="molecule type" value="Genomic_DNA"/>
</dbReference>
<comment type="subcellular location">
    <subcellularLocation>
        <location evidence="1">Cell outer membrane</location>
        <topology evidence="1">Multi-pass membrane protein</topology>
    </subcellularLocation>
</comment>
<dbReference type="SUPFAM" id="SSF56935">
    <property type="entry name" value="Porins"/>
    <property type="match status" value="2"/>
</dbReference>
<dbReference type="Pfam" id="PF00593">
    <property type="entry name" value="TonB_dep_Rec_b-barrel"/>
    <property type="match status" value="1"/>
</dbReference>
<keyword evidence="7" id="KW-0675">Receptor</keyword>
<name>A0A381UFL2_9ZZZZ</name>
<dbReference type="PANTHER" id="PTHR30069">
    <property type="entry name" value="TONB-DEPENDENT OUTER MEMBRANE RECEPTOR"/>
    <property type="match status" value="1"/>
</dbReference>
<feature type="non-terminal residue" evidence="11">
    <location>
        <position position="1309"/>
    </location>
</feature>
<reference evidence="11" key="1">
    <citation type="submission" date="2018-05" db="EMBL/GenBank/DDBJ databases">
        <authorList>
            <person name="Lanie J.A."/>
            <person name="Ng W.-L."/>
            <person name="Kazmierczak K.M."/>
            <person name="Andrzejewski T.M."/>
            <person name="Davidsen T.M."/>
            <person name="Wayne K.J."/>
            <person name="Tettelin H."/>
            <person name="Glass J.I."/>
            <person name="Rusch D."/>
            <person name="Podicherti R."/>
            <person name="Tsui H.-C.T."/>
            <person name="Winkler M.E."/>
        </authorList>
    </citation>
    <scope>NUCLEOTIDE SEQUENCE</scope>
</reference>
<evidence type="ECO:0000256" key="8">
    <source>
        <dbReference type="ARBA" id="ARBA00023237"/>
    </source>
</evidence>
<evidence type="ECO:0000256" key="4">
    <source>
        <dbReference type="ARBA" id="ARBA00022729"/>
    </source>
</evidence>
<dbReference type="GO" id="GO:0044718">
    <property type="term" value="P:siderophore transmembrane transport"/>
    <property type="evidence" value="ECO:0007669"/>
    <property type="project" value="TreeGrafter"/>
</dbReference>
<dbReference type="InterPro" id="IPR013784">
    <property type="entry name" value="Carb-bd-like_fold"/>
</dbReference>
<organism evidence="11">
    <name type="scientific">marine metagenome</name>
    <dbReference type="NCBI Taxonomy" id="408172"/>
    <lineage>
        <taxon>unclassified sequences</taxon>
        <taxon>metagenomes</taxon>
        <taxon>ecological metagenomes</taxon>
    </lineage>
</organism>
<evidence type="ECO:0008006" key="12">
    <source>
        <dbReference type="Google" id="ProtNLM"/>
    </source>
</evidence>
<dbReference type="SUPFAM" id="SSF49452">
    <property type="entry name" value="Starch-binding domain-like"/>
    <property type="match status" value="1"/>
</dbReference>
<dbReference type="GO" id="GO:0015344">
    <property type="term" value="F:siderophore uptake transmembrane transporter activity"/>
    <property type="evidence" value="ECO:0007669"/>
    <property type="project" value="TreeGrafter"/>
</dbReference>
<dbReference type="PROSITE" id="PS52016">
    <property type="entry name" value="TONB_DEPENDENT_REC_3"/>
    <property type="match status" value="1"/>
</dbReference>
<feature type="domain" description="TonB-dependent receptor-like beta-barrel" evidence="9">
    <location>
        <begin position="786"/>
        <end position="1295"/>
    </location>
</feature>
<dbReference type="InterPro" id="IPR012910">
    <property type="entry name" value="Plug_dom"/>
</dbReference>
<evidence type="ECO:0000313" key="11">
    <source>
        <dbReference type="EMBL" id="SVA26774.1"/>
    </source>
</evidence>
<dbReference type="Gene3D" id="2.60.40.1120">
    <property type="entry name" value="Carboxypeptidase-like, regulatory domain"/>
    <property type="match status" value="1"/>
</dbReference>
<dbReference type="Gene3D" id="2.170.130.10">
    <property type="entry name" value="TonB-dependent receptor, plug domain"/>
    <property type="match status" value="1"/>
</dbReference>
<protein>
    <recommendedName>
        <fullName evidence="12">TonB-dependent receptor plug domain-containing protein</fullName>
    </recommendedName>
</protein>
<dbReference type="InterPro" id="IPR037066">
    <property type="entry name" value="Plug_dom_sf"/>
</dbReference>
<keyword evidence="4" id="KW-0732">Signal</keyword>
<keyword evidence="6" id="KW-0472">Membrane</keyword>
<sequence length="1309" mass="146147">MKLLFISLFLLLNAAIAQQVGHLTGVVTDKTDGSPLLGANVMIKDTNQGAATDKGGRFTISTVNAGEYTLRVTYIGYQPLKKDITVKASETTTIDLQMEPEAIQMETYVVTASRRRERVEDAPAAISVISKKEIRRESNTNLGDYLKGTKGIDFTQSGIDSYNMTARGFNSSFNSRLLTLTDGRMANVPSLRLTAYNVIPVSFEDVEQIEVVLGPASALYGPNAHSGVLNIVTSSPIRAQGTSINIQGGLLNQADTDLLKKFTFRTAHKFDDFGFKISGVALAGQDWTHYNEDEYEGHDPAFIGRPQLKHNIIDEGGIPGENGSPLFTADMLGYFDDANESWIGKSYADNIASFPAEEGSPVITAAMVAEAEDNPFNQFELGNGIILWNITADKIGQQYADGIDNNGDGAIDEGIDLGIDDDSEIWYDQVDNDGDGLVDEEDERGSAWLDRFGSNIEGTTNYTVGVGLDSTHKFGFGDYTYDANGNIVFDTNQNGEYNDAWGNDGLDNDGDWGPFIDSIGITYDISEESFTDLNGNGSCDGTEYYWDGNENGVWDSGELLFDWGLDGVDGTGDFGEGNGIWDGETFTDLNGNETWDQFMNNDIDGNGKPSRGEIGVDELDEKDFVMNYGGLPHIYNDANDDGIKDYPDFNVRNYRYDVRFDWEPNPDLTLSLSHGYAWARNINITGIARYLADGWVYRYYQGRLRWKNFFLQTYLNSSYSGDPTHPTRNMATGGLIYDRSKKFSAQFQHTMELLKGDFRFVWGLDYFLTMPDTRGTILSDKQLTDRRDNNGTGEAGSPYIFADRNDNTFYDDGEFYSTWATNTTGIFGGTPTDTLNVNSDGSVTYNDNVLHALADGYDNDGDSDDFKDLNGNGVPDFVDMDGDGNYSFGETVEPGVRWMGGNQFFVYADKIDNDGDGKTDENIDEGIDEAAEDNRYTVNEMGAYYQINWKLADKVELIQATRMDIHDRLTDLVNFNNQGFGMGYSPLDWEFDFSQTDGIQVSPKIGLTYKPKENQNFRITWATAFNTPTNQALFLDIFITRVAIFKVYAQGAGGGYVFPRDSLGNPYYYSIEEFEFLPVDTSESILFYPSTDPRIDGFYGQQVKDLPEIEAENVKSWELGYKGRLNSRMFGTLDLYASHYNSFVSPVTFITPIVIEKKVLETDYNNDGIVNTINDLNNNIITDQDDYDESFDNWRDAIQGVTAMKMIPGYTPPVVVGYINYGEVDMWGMDASITYFINREWNLDLTYSHLGMTEVFNPITNNEDPINAPRHKGGMKLQYSPQRWPLTCSLNARYVDGFKWSSGIYFGNI</sequence>
<keyword evidence="2" id="KW-0813">Transport</keyword>
<keyword evidence="5" id="KW-0798">TonB box</keyword>
<dbReference type="PANTHER" id="PTHR30069:SF29">
    <property type="entry name" value="HEMOGLOBIN AND HEMOGLOBIN-HAPTOGLOBIN-BINDING PROTEIN 1-RELATED"/>
    <property type="match status" value="1"/>
</dbReference>
<proteinExistence type="predicted"/>
<dbReference type="Gene3D" id="2.40.170.20">
    <property type="entry name" value="TonB-dependent receptor, beta-barrel domain"/>
    <property type="match status" value="1"/>
</dbReference>
<dbReference type="InterPro" id="IPR000531">
    <property type="entry name" value="Beta-barrel_TonB"/>
</dbReference>
<feature type="domain" description="TonB-dependent receptor plug" evidence="10">
    <location>
        <begin position="119"/>
        <end position="228"/>
    </location>
</feature>
<accession>A0A381UFL2</accession>
<dbReference type="InterPro" id="IPR039426">
    <property type="entry name" value="TonB-dep_rcpt-like"/>
</dbReference>